<proteinExistence type="predicted"/>
<feature type="transmembrane region" description="Helical" evidence="1">
    <location>
        <begin position="153"/>
        <end position="175"/>
    </location>
</feature>
<dbReference type="AlphaFoldDB" id="A0A5M3WXT7"/>
<dbReference type="Proteomes" id="UP000331127">
    <property type="component" value="Unassembled WGS sequence"/>
</dbReference>
<keyword evidence="3" id="KW-1185">Reference proteome</keyword>
<evidence type="ECO:0000256" key="1">
    <source>
        <dbReference type="SAM" id="Phobius"/>
    </source>
</evidence>
<feature type="transmembrane region" description="Helical" evidence="1">
    <location>
        <begin position="127"/>
        <end position="147"/>
    </location>
</feature>
<name>A0A5M3WXT7_9ACTN</name>
<gene>
    <name evidence="2" type="ORF">Amac_073410</name>
</gene>
<keyword evidence="1" id="KW-0812">Transmembrane</keyword>
<evidence type="ECO:0000313" key="3">
    <source>
        <dbReference type="Proteomes" id="UP000331127"/>
    </source>
</evidence>
<protein>
    <submittedName>
        <fullName evidence="2">Uncharacterized protein</fullName>
    </submittedName>
</protein>
<comment type="caution">
    <text evidence="2">The sequence shown here is derived from an EMBL/GenBank/DDBJ whole genome shotgun (WGS) entry which is preliminary data.</text>
</comment>
<reference evidence="2 3" key="1">
    <citation type="submission" date="2019-10" db="EMBL/GenBank/DDBJ databases">
        <title>Whole genome shotgun sequence of Acrocarpospora macrocephala NBRC 16266.</title>
        <authorList>
            <person name="Ichikawa N."/>
            <person name="Kimura A."/>
            <person name="Kitahashi Y."/>
            <person name="Komaki H."/>
            <person name="Oguchi A."/>
        </authorList>
    </citation>
    <scope>NUCLEOTIDE SEQUENCE [LARGE SCALE GENOMIC DNA]</scope>
    <source>
        <strain evidence="2 3">NBRC 16266</strain>
    </source>
</reference>
<organism evidence="2 3">
    <name type="scientific">Acrocarpospora macrocephala</name>
    <dbReference type="NCBI Taxonomy" id="150177"/>
    <lineage>
        <taxon>Bacteria</taxon>
        <taxon>Bacillati</taxon>
        <taxon>Actinomycetota</taxon>
        <taxon>Actinomycetes</taxon>
        <taxon>Streptosporangiales</taxon>
        <taxon>Streptosporangiaceae</taxon>
        <taxon>Acrocarpospora</taxon>
    </lineage>
</organism>
<dbReference type="EMBL" id="BLAE01000049">
    <property type="protein sequence ID" value="GES13744.1"/>
    <property type="molecule type" value="Genomic_DNA"/>
</dbReference>
<evidence type="ECO:0000313" key="2">
    <source>
        <dbReference type="EMBL" id="GES13744.1"/>
    </source>
</evidence>
<accession>A0A5M3WXT7</accession>
<keyword evidence="1" id="KW-1133">Transmembrane helix</keyword>
<keyword evidence="1" id="KW-0472">Membrane</keyword>
<sequence length="176" mass="18384">MFPFRREYVGGQLVGGHAGAPVGVVVKAAKHKSLLMREEDTNRVSGTLTRCSPAKVDRKGEVAGVVVSLPGYLVGMTRTWVSPVIPMVASLLLAALWGLSVFAGWGLEAFCSDGESRKACAQRLDMVSTVSGLFAVIAASATVAAWLTRRAGLLPVALVAWVVAEGVLFVGGMAAQ</sequence>
<feature type="transmembrane region" description="Helical" evidence="1">
    <location>
        <begin position="87"/>
        <end position="107"/>
    </location>
</feature>